<feature type="domain" description="HTH marR-type" evidence="4">
    <location>
        <begin position="5"/>
        <end position="159"/>
    </location>
</feature>
<dbReference type="InterPro" id="IPR036388">
    <property type="entry name" value="WH-like_DNA-bd_sf"/>
</dbReference>
<evidence type="ECO:0000256" key="3">
    <source>
        <dbReference type="ARBA" id="ARBA00023163"/>
    </source>
</evidence>
<keyword evidence="1" id="KW-0805">Transcription regulation</keyword>
<dbReference type="SMART" id="SM00347">
    <property type="entry name" value="HTH_MARR"/>
    <property type="match status" value="1"/>
</dbReference>
<gene>
    <name evidence="5" type="ORF">GCM10009550_03800</name>
</gene>
<protein>
    <recommendedName>
        <fullName evidence="4">HTH marR-type domain-containing protein</fullName>
    </recommendedName>
</protein>
<reference evidence="6" key="1">
    <citation type="journal article" date="2019" name="Int. J. Syst. Evol. Microbiol.">
        <title>The Global Catalogue of Microorganisms (GCM) 10K type strain sequencing project: providing services to taxonomists for standard genome sequencing and annotation.</title>
        <authorList>
            <consortium name="The Broad Institute Genomics Platform"/>
            <consortium name="The Broad Institute Genome Sequencing Center for Infectious Disease"/>
            <person name="Wu L."/>
            <person name="Ma J."/>
        </authorList>
    </citation>
    <scope>NUCLEOTIDE SEQUENCE [LARGE SCALE GENOMIC DNA]</scope>
    <source>
        <strain evidence="6">JCM 10696</strain>
    </source>
</reference>
<dbReference type="SUPFAM" id="SSF46785">
    <property type="entry name" value="Winged helix' DNA-binding domain"/>
    <property type="match status" value="1"/>
</dbReference>
<dbReference type="InterPro" id="IPR023187">
    <property type="entry name" value="Tscrpt_reg_MarR-type_CS"/>
</dbReference>
<evidence type="ECO:0000313" key="5">
    <source>
        <dbReference type="EMBL" id="GAA0937229.1"/>
    </source>
</evidence>
<evidence type="ECO:0000256" key="2">
    <source>
        <dbReference type="ARBA" id="ARBA00023125"/>
    </source>
</evidence>
<dbReference type="RefSeq" id="WP_344235970.1">
    <property type="nucleotide sequence ID" value="NZ_BAAAHH010000001.1"/>
</dbReference>
<dbReference type="Proteomes" id="UP001500665">
    <property type="component" value="Unassembled WGS sequence"/>
</dbReference>
<dbReference type="PANTHER" id="PTHR42756:SF1">
    <property type="entry name" value="TRANSCRIPTIONAL REPRESSOR OF EMRAB OPERON"/>
    <property type="match status" value="1"/>
</dbReference>
<accession>A0ABP4AK78</accession>
<keyword evidence="2" id="KW-0238">DNA-binding</keyword>
<dbReference type="PANTHER" id="PTHR42756">
    <property type="entry name" value="TRANSCRIPTIONAL REGULATOR, MARR"/>
    <property type="match status" value="1"/>
</dbReference>
<sequence length="168" mass="18472">MKDTEDVVARVMRQWEEAMPGVDASPIAVFGRLVRCHLLLQQAEHTPLARHGLTRPEFEILAALRRVGGELTPGRLARETFASGAAVTKRLRALEARGLVSRRTDERDRRVTHLCLTGEGGSLIDEVFPDQLAHEAALLSGLDEPTRAELAARLAELLLLLEGRLGGR</sequence>
<dbReference type="Gene3D" id="1.10.10.10">
    <property type="entry name" value="Winged helix-like DNA-binding domain superfamily/Winged helix DNA-binding domain"/>
    <property type="match status" value="1"/>
</dbReference>
<keyword evidence="3" id="KW-0804">Transcription</keyword>
<name>A0ABP4AK78_9ACTN</name>
<evidence type="ECO:0000313" key="6">
    <source>
        <dbReference type="Proteomes" id="UP001500665"/>
    </source>
</evidence>
<keyword evidence="6" id="KW-1185">Reference proteome</keyword>
<dbReference type="InterPro" id="IPR036390">
    <property type="entry name" value="WH_DNA-bd_sf"/>
</dbReference>
<dbReference type="InterPro" id="IPR000835">
    <property type="entry name" value="HTH_MarR-typ"/>
</dbReference>
<dbReference type="PROSITE" id="PS01117">
    <property type="entry name" value="HTH_MARR_1"/>
    <property type="match status" value="1"/>
</dbReference>
<proteinExistence type="predicted"/>
<evidence type="ECO:0000256" key="1">
    <source>
        <dbReference type="ARBA" id="ARBA00023015"/>
    </source>
</evidence>
<dbReference type="Pfam" id="PF12802">
    <property type="entry name" value="MarR_2"/>
    <property type="match status" value="1"/>
</dbReference>
<comment type="caution">
    <text evidence="5">The sequence shown here is derived from an EMBL/GenBank/DDBJ whole genome shotgun (WGS) entry which is preliminary data.</text>
</comment>
<organism evidence="5 6">
    <name type="scientific">Actinocorallia libanotica</name>
    <dbReference type="NCBI Taxonomy" id="46162"/>
    <lineage>
        <taxon>Bacteria</taxon>
        <taxon>Bacillati</taxon>
        <taxon>Actinomycetota</taxon>
        <taxon>Actinomycetes</taxon>
        <taxon>Streptosporangiales</taxon>
        <taxon>Thermomonosporaceae</taxon>
        <taxon>Actinocorallia</taxon>
    </lineage>
</organism>
<evidence type="ECO:0000259" key="4">
    <source>
        <dbReference type="PROSITE" id="PS50995"/>
    </source>
</evidence>
<dbReference type="EMBL" id="BAAAHH010000001">
    <property type="protein sequence ID" value="GAA0937229.1"/>
    <property type="molecule type" value="Genomic_DNA"/>
</dbReference>
<dbReference type="PROSITE" id="PS50995">
    <property type="entry name" value="HTH_MARR_2"/>
    <property type="match status" value="1"/>
</dbReference>